<feature type="transmembrane region" description="Helical" evidence="5">
    <location>
        <begin position="83"/>
        <end position="103"/>
    </location>
</feature>
<dbReference type="GO" id="GO:0006506">
    <property type="term" value="P:GPI anchor biosynthetic process"/>
    <property type="evidence" value="ECO:0007669"/>
    <property type="project" value="InterPro"/>
</dbReference>
<evidence type="ECO:0000256" key="4">
    <source>
        <dbReference type="ARBA" id="ARBA00023136"/>
    </source>
</evidence>
<feature type="transmembrane region" description="Helical" evidence="5">
    <location>
        <begin position="58"/>
        <end position="76"/>
    </location>
</feature>
<evidence type="ECO:0000256" key="5">
    <source>
        <dbReference type="SAM" id="Phobius"/>
    </source>
</evidence>
<feature type="chain" id="PRO_5002203476" evidence="6">
    <location>
        <begin position="21"/>
        <end position="115"/>
    </location>
</feature>
<feature type="signal peptide" evidence="6">
    <location>
        <begin position="1"/>
        <end position="20"/>
    </location>
</feature>
<reference evidence="7" key="1">
    <citation type="journal article" date="2015" name="PLoS ONE">
        <title>An Insight into the Sialome of the Lone Star Tick, Amblyomma americanum, with a Glimpse on Its Time Dependent Gene Expression.</title>
        <authorList>
            <person name="Karim S."/>
            <person name="Ribeiro J.M."/>
        </authorList>
    </citation>
    <scope>NUCLEOTIDE SEQUENCE</scope>
    <source>
        <tissue evidence="7">Salivary gland</tissue>
    </source>
</reference>
<dbReference type="GO" id="GO:0005783">
    <property type="term" value="C:endoplasmic reticulum"/>
    <property type="evidence" value="ECO:0007669"/>
    <property type="project" value="TreeGrafter"/>
</dbReference>
<dbReference type="PANTHER" id="PTHR20661">
    <property type="entry name" value="PHOSPHATIDYLINOSITOL-GLYCAN BIOSYNTHESIS CLASS W PROTEIN"/>
    <property type="match status" value="1"/>
</dbReference>
<sequence>MYSLGTFAVALSVGVSLANAVLLPRSAQVDYNLFAVSHADNSHTEIDILWKSINYNGMAVFLLANILTGLVNIFFHPRTASDIVCFVTLVGYIYVLCMFAVFLHRKMVKLKLPFT</sequence>
<name>A0A0C9SEU1_AMBAM</name>
<comment type="subcellular location">
    <subcellularLocation>
        <location evidence="1">Membrane</location>
        <topology evidence="1">Multi-pass membrane protein</topology>
    </subcellularLocation>
</comment>
<keyword evidence="4 5" id="KW-0472">Membrane</keyword>
<evidence type="ECO:0000256" key="2">
    <source>
        <dbReference type="ARBA" id="ARBA00022692"/>
    </source>
</evidence>
<dbReference type="GO" id="GO:0072659">
    <property type="term" value="P:protein localization to plasma membrane"/>
    <property type="evidence" value="ECO:0007669"/>
    <property type="project" value="TreeGrafter"/>
</dbReference>
<dbReference type="GO" id="GO:0032216">
    <property type="term" value="F:glucosaminyl-phosphatidylinositol O-acyltransferase activity"/>
    <property type="evidence" value="ECO:0007669"/>
    <property type="project" value="TreeGrafter"/>
</dbReference>
<evidence type="ECO:0000313" key="7">
    <source>
        <dbReference type="EMBL" id="JAG91898.1"/>
    </source>
</evidence>
<keyword evidence="3 5" id="KW-1133">Transmembrane helix</keyword>
<dbReference type="GO" id="GO:0016020">
    <property type="term" value="C:membrane"/>
    <property type="evidence" value="ECO:0007669"/>
    <property type="project" value="UniProtKB-SubCell"/>
</dbReference>
<evidence type="ECO:0000256" key="6">
    <source>
        <dbReference type="SAM" id="SignalP"/>
    </source>
</evidence>
<evidence type="ECO:0000256" key="1">
    <source>
        <dbReference type="ARBA" id="ARBA00004141"/>
    </source>
</evidence>
<keyword evidence="2 5" id="KW-0812">Transmembrane</keyword>
<proteinExistence type="evidence at transcript level"/>
<dbReference type="EMBL" id="GBZX01000842">
    <property type="protein sequence ID" value="JAG91898.1"/>
    <property type="molecule type" value="mRNA"/>
</dbReference>
<dbReference type="AlphaFoldDB" id="A0A0C9SEU1"/>
<protein>
    <submittedName>
        <fullName evidence="7">Uncharacterized protein</fullName>
    </submittedName>
</protein>
<dbReference type="InterPro" id="IPR009447">
    <property type="entry name" value="PIGW/GWT1"/>
</dbReference>
<dbReference type="PANTHER" id="PTHR20661:SF0">
    <property type="entry name" value="PHOSPHATIDYLINOSITOL-GLYCAN BIOSYNTHESIS CLASS W PROTEIN"/>
    <property type="match status" value="1"/>
</dbReference>
<accession>A0A0C9SEU1</accession>
<keyword evidence="6" id="KW-0732">Signal</keyword>
<evidence type="ECO:0000256" key="3">
    <source>
        <dbReference type="ARBA" id="ARBA00022989"/>
    </source>
</evidence>
<dbReference type="Pfam" id="PF06423">
    <property type="entry name" value="GWT1"/>
    <property type="match status" value="1"/>
</dbReference>
<organism evidence="7">
    <name type="scientific">Amblyomma americanum</name>
    <name type="common">Lone star tick</name>
    <dbReference type="NCBI Taxonomy" id="6943"/>
    <lineage>
        <taxon>Eukaryota</taxon>
        <taxon>Metazoa</taxon>
        <taxon>Ecdysozoa</taxon>
        <taxon>Arthropoda</taxon>
        <taxon>Chelicerata</taxon>
        <taxon>Arachnida</taxon>
        <taxon>Acari</taxon>
        <taxon>Parasitiformes</taxon>
        <taxon>Ixodida</taxon>
        <taxon>Ixodoidea</taxon>
        <taxon>Ixodidae</taxon>
        <taxon>Amblyomminae</taxon>
        <taxon>Amblyomma</taxon>
    </lineage>
</organism>